<dbReference type="EMBL" id="JACHNC010000001">
    <property type="protein sequence ID" value="MBB4752439.1"/>
    <property type="molecule type" value="Genomic_DNA"/>
</dbReference>
<feature type="transmembrane region" description="Helical" evidence="1">
    <location>
        <begin position="98"/>
        <end position="117"/>
    </location>
</feature>
<sequence length="143" mass="15296">MTADDGRESMSISLSIREFLVAVAASLGFLAGLGSENISLVWVLRLLLGGVIAAPIAPWLVRPIPPRVAGTTVGGLIILTNARSLLRSDWIDASDGVRYGFHLAIAVVWPAALTYTVREYRLHRDEDRSAVAEAEDRAAAVAS</sequence>
<dbReference type="EMBL" id="BOMP01000174">
    <property type="protein sequence ID" value="GIE45791.1"/>
    <property type="molecule type" value="Genomic_DNA"/>
</dbReference>
<reference evidence="3 4" key="1">
    <citation type="submission" date="2020-08" db="EMBL/GenBank/DDBJ databases">
        <title>Sequencing the genomes of 1000 actinobacteria strains.</title>
        <authorList>
            <person name="Klenk H.-P."/>
        </authorList>
    </citation>
    <scope>NUCLEOTIDE SEQUENCE [LARGE SCALE GENOMIC DNA]</scope>
    <source>
        <strain evidence="3 4">DSM 43150</strain>
    </source>
</reference>
<evidence type="ECO:0000313" key="2">
    <source>
        <dbReference type="EMBL" id="GIE45791.1"/>
    </source>
</evidence>
<feature type="transmembrane region" description="Helical" evidence="1">
    <location>
        <begin position="40"/>
        <end position="61"/>
    </location>
</feature>
<protein>
    <submittedName>
        <fullName evidence="3">Uncharacterized protein</fullName>
    </submittedName>
</protein>
<evidence type="ECO:0000313" key="5">
    <source>
        <dbReference type="Proteomes" id="UP000631312"/>
    </source>
</evidence>
<reference evidence="2 5" key="2">
    <citation type="submission" date="2021-01" db="EMBL/GenBank/DDBJ databases">
        <title>Whole genome shotgun sequence of Actinoplanes lobatus NBRC 12513.</title>
        <authorList>
            <person name="Komaki H."/>
            <person name="Tamura T."/>
        </authorList>
    </citation>
    <scope>NUCLEOTIDE SEQUENCE [LARGE SCALE GENOMIC DNA]</scope>
    <source>
        <strain evidence="2 5">NBRC 12513</strain>
    </source>
</reference>
<gene>
    <name evidence="2" type="ORF">Alo02nite_86890</name>
    <name evidence="3" type="ORF">BJ964_006600</name>
</gene>
<proteinExistence type="predicted"/>
<keyword evidence="1" id="KW-0812">Transmembrane</keyword>
<accession>A0A7W7HKZ9</accession>
<dbReference type="AlphaFoldDB" id="A0A7W7HKZ9"/>
<feature type="transmembrane region" description="Helical" evidence="1">
    <location>
        <begin position="68"/>
        <end position="86"/>
    </location>
</feature>
<name>A0A7W7HKZ9_9ACTN</name>
<dbReference type="Proteomes" id="UP000631312">
    <property type="component" value="Unassembled WGS sequence"/>
</dbReference>
<dbReference type="Proteomes" id="UP000590511">
    <property type="component" value="Unassembled WGS sequence"/>
</dbReference>
<comment type="caution">
    <text evidence="3">The sequence shown here is derived from an EMBL/GenBank/DDBJ whole genome shotgun (WGS) entry which is preliminary data.</text>
</comment>
<keyword evidence="5" id="KW-1185">Reference proteome</keyword>
<evidence type="ECO:0000313" key="3">
    <source>
        <dbReference type="EMBL" id="MBB4752439.1"/>
    </source>
</evidence>
<feature type="transmembrane region" description="Helical" evidence="1">
    <location>
        <begin position="12"/>
        <end position="34"/>
    </location>
</feature>
<evidence type="ECO:0000313" key="4">
    <source>
        <dbReference type="Proteomes" id="UP000590511"/>
    </source>
</evidence>
<keyword evidence="1" id="KW-1133">Transmembrane helix</keyword>
<evidence type="ECO:0000256" key="1">
    <source>
        <dbReference type="SAM" id="Phobius"/>
    </source>
</evidence>
<organism evidence="3 4">
    <name type="scientific">Actinoplanes lobatus</name>
    <dbReference type="NCBI Taxonomy" id="113568"/>
    <lineage>
        <taxon>Bacteria</taxon>
        <taxon>Bacillati</taxon>
        <taxon>Actinomycetota</taxon>
        <taxon>Actinomycetes</taxon>
        <taxon>Micromonosporales</taxon>
        <taxon>Micromonosporaceae</taxon>
        <taxon>Actinoplanes</taxon>
    </lineage>
</organism>
<keyword evidence="1" id="KW-0472">Membrane</keyword>
<dbReference type="RefSeq" id="WP_188124292.1">
    <property type="nucleotide sequence ID" value="NZ_BOMP01000174.1"/>
</dbReference>